<gene>
    <name evidence="1" type="ORF">RHMOL_Rhmol07G0067000</name>
</gene>
<accession>A0ACC0MZ68</accession>
<evidence type="ECO:0000313" key="2">
    <source>
        <dbReference type="Proteomes" id="UP001062846"/>
    </source>
</evidence>
<dbReference type="Proteomes" id="UP001062846">
    <property type="component" value="Chromosome 7"/>
</dbReference>
<dbReference type="EMBL" id="CM046394">
    <property type="protein sequence ID" value="KAI8545807.1"/>
    <property type="molecule type" value="Genomic_DNA"/>
</dbReference>
<keyword evidence="2" id="KW-1185">Reference proteome</keyword>
<organism evidence="1 2">
    <name type="scientific">Rhododendron molle</name>
    <name type="common">Chinese azalea</name>
    <name type="synonym">Azalea mollis</name>
    <dbReference type="NCBI Taxonomy" id="49168"/>
    <lineage>
        <taxon>Eukaryota</taxon>
        <taxon>Viridiplantae</taxon>
        <taxon>Streptophyta</taxon>
        <taxon>Embryophyta</taxon>
        <taxon>Tracheophyta</taxon>
        <taxon>Spermatophyta</taxon>
        <taxon>Magnoliopsida</taxon>
        <taxon>eudicotyledons</taxon>
        <taxon>Gunneridae</taxon>
        <taxon>Pentapetalae</taxon>
        <taxon>asterids</taxon>
        <taxon>Ericales</taxon>
        <taxon>Ericaceae</taxon>
        <taxon>Ericoideae</taxon>
        <taxon>Rhodoreae</taxon>
        <taxon>Rhododendron</taxon>
    </lineage>
</organism>
<comment type="caution">
    <text evidence="1">The sequence shown here is derived from an EMBL/GenBank/DDBJ whole genome shotgun (WGS) entry which is preliminary data.</text>
</comment>
<sequence>MYVCMSLQARKSINVRRIYCFIIASSVRTTDETTIAPETGVEQADPWAGAGAGTIAESLADAAAAEKTARTKKTAKALNELIVFAIAACKYRFVEREKS</sequence>
<reference evidence="1" key="1">
    <citation type="submission" date="2022-02" db="EMBL/GenBank/DDBJ databases">
        <title>Plant Genome Project.</title>
        <authorList>
            <person name="Zhang R.-G."/>
        </authorList>
    </citation>
    <scope>NUCLEOTIDE SEQUENCE</scope>
    <source>
        <strain evidence="1">AT1</strain>
    </source>
</reference>
<proteinExistence type="predicted"/>
<name>A0ACC0MZ68_RHOML</name>
<protein>
    <submittedName>
        <fullName evidence="1">Uncharacterized protein</fullName>
    </submittedName>
</protein>
<evidence type="ECO:0000313" key="1">
    <source>
        <dbReference type="EMBL" id="KAI8545807.1"/>
    </source>
</evidence>